<gene>
    <name evidence="3" type="ORF">Talka_01196</name>
</gene>
<name>A0A554W8E4_9BURK</name>
<feature type="domain" description="Phasin" evidence="2">
    <location>
        <begin position="5"/>
        <end position="103"/>
    </location>
</feature>
<dbReference type="InterPro" id="IPR018968">
    <property type="entry name" value="Phasin"/>
</dbReference>
<evidence type="ECO:0000259" key="2">
    <source>
        <dbReference type="Pfam" id="PF09361"/>
    </source>
</evidence>
<evidence type="ECO:0000256" key="1">
    <source>
        <dbReference type="SAM" id="MobiDB-lite"/>
    </source>
</evidence>
<dbReference type="InterPro" id="IPR010127">
    <property type="entry name" value="Phasin_subfam-1"/>
</dbReference>
<sequence>MLTPEQLAAVHKAHAETLFGLTRQALEGVEKLVELNLQATRAALRDAADQTQALLSVRDAQQLLQQQAALIQPLAEKTLDYSRRLMQIVQDTGGALAQAAEEQSAQAQAKLQAVVENVARNAPAGTEPAVETLRHTVQAATQAVAAVQQALRQAADLAERQAEAASEQVHQAATDLAQAIAPQAGSRARAGRRSG</sequence>
<accession>A0A554W8E4</accession>
<reference evidence="3 4" key="1">
    <citation type="submission" date="2019-07" db="EMBL/GenBank/DDBJ databases">
        <title>Tepidimonas alkaliphilus YIM 72238 draft genome.</title>
        <authorList>
            <person name="Da Costa M.S."/>
            <person name="Froufe H.J.C."/>
            <person name="Egas C."/>
            <person name="Albuquerque L."/>
        </authorList>
    </citation>
    <scope>NUCLEOTIDE SEQUENCE [LARGE SCALE GENOMIC DNA]</scope>
    <source>
        <strain evidence="3 4">YIM 72238</strain>
    </source>
</reference>
<comment type="caution">
    <text evidence="3">The sequence shown here is derived from an EMBL/GenBank/DDBJ whole genome shotgun (WGS) entry which is preliminary data.</text>
</comment>
<dbReference type="EMBL" id="VJNB01000005">
    <property type="protein sequence ID" value="TSE19848.1"/>
    <property type="molecule type" value="Genomic_DNA"/>
</dbReference>
<dbReference type="OrthoDB" id="5298576at2"/>
<dbReference type="AlphaFoldDB" id="A0A554W8E4"/>
<evidence type="ECO:0000313" key="4">
    <source>
        <dbReference type="Proteomes" id="UP000315736"/>
    </source>
</evidence>
<dbReference type="Proteomes" id="UP000315736">
    <property type="component" value="Unassembled WGS sequence"/>
</dbReference>
<proteinExistence type="predicted"/>
<dbReference type="RefSeq" id="WP_143890221.1">
    <property type="nucleotide sequence ID" value="NZ_VJNB01000005.1"/>
</dbReference>
<organism evidence="3 4">
    <name type="scientific">Tepidimonas alkaliphilus</name>
    <dbReference type="NCBI Taxonomy" id="2588942"/>
    <lineage>
        <taxon>Bacteria</taxon>
        <taxon>Pseudomonadati</taxon>
        <taxon>Pseudomonadota</taxon>
        <taxon>Betaproteobacteria</taxon>
        <taxon>Burkholderiales</taxon>
        <taxon>Tepidimonas</taxon>
    </lineage>
</organism>
<dbReference type="NCBIfam" id="TIGR01841">
    <property type="entry name" value="phasin"/>
    <property type="match status" value="1"/>
</dbReference>
<feature type="region of interest" description="Disordered" evidence="1">
    <location>
        <begin position="165"/>
        <end position="195"/>
    </location>
</feature>
<protein>
    <submittedName>
        <fullName evidence="3">Phasin: phasin family protein</fullName>
    </submittedName>
</protein>
<dbReference type="Pfam" id="PF09361">
    <property type="entry name" value="Phasin_2"/>
    <property type="match status" value="1"/>
</dbReference>
<evidence type="ECO:0000313" key="3">
    <source>
        <dbReference type="EMBL" id="TSE19848.1"/>
    </source>
</evidence>
<keyword evidence="4" id="KW-1185">Reference proteome</keyword>